<dbReference type="SUPFAM" id="SSF55486">
    <property type="entry name" value="Metalloproteases ('zincins'), catalytic domain"/>
    <property type="match status" value="1"/>
</dbReference>
<protein>
    <recommendedName>
        <fullName evidence="5">Peptidase M43 pregnancy-associated plasma-A domain-containing protein</fullName>
    </recommendedName>
</protein>
<evidence type="ECO:0000256" key="3">
    <source>
        <dbReference type="ARBA" id="ARBA00022857"/>
    </source>
</evidence>
<evidence type="ECO:0000259" key="5">
    <source>
        <dbReference type="Pfam" id="PF05572"/>
    </source>
</evidence>
<dbReference type="Proteomes" id="UP001600888">
    <property type="component" value="Unassembled WGS sequence"/>
</dbReference>
<evidence type="ECO:0000256" key="4">
    <source>
        <dbReference type="ARBA" id="ARBA00023002"/>
    </source>
</evidence>
<dbReference type="InterPro" id="IPR036291">
    <property type="entry name" value="NAD(P)-bd_dom_sf"/>
</dbReference>
<dbReference type="Pfam" id="PF05572">
    <property type="entry name" value="Peptidase_M43"/>
    <property type="match status" value="1"/>
</dbReference>
<dbReference type="InterPro" id="IPR051609">
    <property type="entry name" value="NmrA/Isoflavone_reductase-like"/>
</dbReference>
<dbReference type="PANTHER" id="PTHR47706">
    <property type="entry name" value="NMRA-LIKE FAMILY PROTEIN"/>
    <property type="match status" value="1"/>
</dbReference>
<dbReference type="InterPro" id="IPR024079">
    <property type="entry name" value="MetalloPept_cat_dom_sf"/>
</dbReference>
<accession>A0ABR4F5A1</accession>
<dbReference type="SUPFAM" id="SSF51735">
    <property type="entry name" value="NAD(P)-binding Rossmann-fold domains"/>
    <property type="match status" value="1"/>
</dbReference>
<reference evidence="6 7" key="1">
    <citation type="submission" date="2024-03" db="EMBL/GenBank/DDBJ databases">
        <title>A high-quality draft genome sequence of Diaporthe vaccinii, a causative agent of upright dieback and viscid rot disease in cranberry plants.</title>
        <authorList>
            <person name="Sarrasin M."/>
            <person name="Lang B.F."/>
            <person name="Burger G."/>
        </authorList>
    </citation>
    <scope>NUCLEOTIDE SEQUENCE [LARGE SCALE GENOMIC DNA]</scope>
    <source>
        <strain evidence="6 7">IS7</strain>
    </source>
</reference>
<comment type="similarity">
    <text evidence="2">Belongs to the peptidase M43B family.</text>
</comment>
<dbReference type="Gene3D" id="3.40.50.720">
    <property type="entry name" value="NAD(P)-binding Rossmann-like Domain"/>
    <property type="match status" value="1"/>
</dbReference>
<keyword evidence="7" id="KW-1185">Reference proteome</keyword>
<dbReference type="EMBL" id="JBAWTH010000011">
    <property type="protein sequence ID" value="KAL2289881.1"/>
    <property type="molecule type" value="Genomic_DNA"/>
</dbReference>
<sequence length="564" mass="61493">MMRIAIAGGGGFAYILAGEIAQTANAVLVLSTREHPEFEALGAQVAVVNFADVDELRYALQGVDLVISTIPGPSQLHLIEAAHLARVRTFVPSEFEGALARRPPASNDPLDDRGSAQALERLRQLSQPQPQRSQRHSSPPSLPPMSFTVFSCGVLYERLAPGGLAAFNIGAGQTLAGQGDYLADIGNATAEIVETNAQGGTVSVSMTSVFDVARFVAAAIEIGPERWPRELRMRGDQLSVRDIVARAMSVRGVPFNLITHEYGYVQAQIHYPIDTSNWRRWFYFQQLLATADGRYALGRPNLNDLIDESPGVSVVPESSGRSLPTSSAWLSCRRRPRARSAARATRSPRRDGEGLLITAYVHVVEDTKNAGFVTDGMITDQMRVLNETYAPHGIQFTVADVSHSANDSWTTQARIRDRALALRRRGYDDLNLYLDKGLMTNAGSATGLCSFPVSDPAGDGHQRDLVARMGRGKTAAHEVGHWLGLFHVFDGFDCAGEGDLIDDTPATSVAAVGCPVRQDSCPDQPGLDPVHNYMDYASHDCITEFTPLQEERMYRSFNTLRRGK</sequence>
<dbReference type="CDD" id="cd04275">
    <property type="entry name" value="ZnMc_pappalysin_like"/>
    <property type="match status" value="1"/>
</dbReference>
<gene>
    <name evidence="6" type="ORF">FJTKL_01174</name>
</gene>
<dbReference type="InterPro" id="IPR008754">
    <property type="entry name" value="Peptidase_M43"/>
</dbReference>
<dbReference type="PANTHER" id="PTHR47706:SF5">
    <property type="entry name" value="ISOFLAVONE REDUCTASE"/>
    <property type="match status" value="1"/>
</dbReference>
<proteinExistence type="inferred from homology"/>
<organism evidence="6 7">
    <name type="scientific">Diaporthe vaccinii</name>
    <dbReference type="NCBI Taxonomy" id="105482"/>
    <lineage>
        <taxon>Eukaryota</taxon>
        <taxon>Fungi</taxon>
        <taxon>Dikarya</taxon>
        <taxon>Ascomycota</taxon>
        <taxon>Pezizomycotina</taxon>
        <taxon>Sordariomycetes</taxon>
        <taxon>Sordariomycetidae</taxon>
        <taxon>Diaporthales</taxon>
        <taxon>Diaporthaceae</taxon>
        <taxon>Diaporthe</taxon>
        <taxon>Diaporthe eres species complex</taxon>
    </lineage>
</organism>
<dbReference type="Gene3D" id="3.40.390.10">
    <property type="entry name" value="Collagenase (Catalytic Domain)"/>
    <property type="match status" value="1"/>
</dbReference>
<evidence type="ECO:0000313" key="7">
    <source>
        <dbReference type="Proteomes" id="UP001600888"/>
    </source>
</evidence>
<comment type="function">
    <text evidence="1">Secreted metalloproteinase that allows assimilation of proteinaceous substrates.</text>
</comment>
<evidence type="ECO:0000256" key="2">
    <source>
        <dbReference type="ARBA" id="ARBA00008721"/>
    </source>
</evidence>
<evidence type="ECO:0000313" key="6">
    <source>
        <dbReference type="EMBL" id="KAL2289881.1"/>
    </source>
</evidence>
<feature type="domain" description="Peptidase M43 pregnancy-associated plasma-A" evidence="5">
    <location>
        <begin position="473"/>
        <end position="555"/>
    </location>
</feature>
<name>A0ABR4F5A1_9PEZI</name>
<keyword evidence="3" id="KW-0521">NADP</keyword>
<keyword evidence="4" id="KW-0560">Oxidoreductase</keyword>
<comment type="caution">
    <text evidence="6">The sequence shown here is derived from an EMBL/GenBank/DDBJ whole genome shotgun (WGS) entry which is preliminary data.</text>
</comment>
<evidence type="ECO:0000256" key="1">
    <source>
        <dbReference type="ARBA" id="ARBA00003174"/>
    </source>
</evidence>